<dbReference type="EMBL" id="WJQU01000001">
    <property type="protein sequence ID" value="KAJ6649307.1"/>
    <property type="molecule type" value="Genomic_DNA"/>
</dbReference>
<dbReference type="AlphaFoldDB" id="A0A9Q0NFG0"/>
<comment type="caution">
    <text evidence="2">The sequence shown here is derived from an EMBL/GenBank/DDBJ whole genome shotgun (WGS) entry which is preliminary data.</text>
</comment>
<feature type="signal peptide" evidence="1">
    <location>
        <begin position="1"/>
        <end position="26"/>
    </location>
</feature>
<organism evidence="2 3">
    <name type="scientific">Pseudolycoriella hygida</name>
    <dbReference type="NCBI Taxonomy" id="35572"/>
    <lineage>
        <taxon>Eukaryota</taxon>
        <taxon>Metazoa</taxon>
        <taxon>Ecdysozoa</taxon>
        <taxon>Arthropoda</taxon>
        <taxon>Hexapoda</taxon>
        <taxon>Insecta</taxon>
        <taxon>Pterygota</taxon>
        <taxon>Neoptera</taxon>
        <taxon>Endopterygota</taxon>
        <taxon>Diptera</taxon>
        <taxon>Nematocera</taxon>
        <taxon>Sciaroidea</taxon>
        <taxon>Sciaridae</taxon>
        <taxon>Pseudolycoriella</taxon>
    </lineage>
</organism>
<proteinExistence type="predicted"/>
<keyword evidence="1" id="KW-0732">Signal</keyword>
<feature type="chain" id="PRO_5040207784" evidence="1">
    <location>
        <begin position="27"/>
        <end position="109"/>
    </location>
</feature>
<evidence type="ECO:0000313" key="3">
    <source>
        <dbReference type="Proteomes" id="UP001151699"/>
    </source>
</evidence>
<dbReference type="Proteomes" id="UP001151699">
    <property type="component" value="Chromosome A"/>
</dbReference>
<evidence type="ECO:0000313" key="2">
    <source>
        <dbReference type="EMBL" id="KAJ6649307.1"/>
    </source>
</evidence>
<accession>A0A9Q0NFG0</accession>
<reference evidence="2" key="1">
    <citation type="submission" date="2022-07" db="EMBL/GenBank/DDBJ databases">
        <authorList>
            <person name="Trinca V."/>
            <person name="Uliana J.V.C."/>
            <person name="Torres T.T."/>
            <person name="Ward R.J."/>
            <person name="Monesi N."/>
        </authorList>
    </citation>
    <scope>NUCLEOTIDE SEQUENCE</scope>
    <source>
        <strain evidence="2">HSMRA1968</strain>
        <tissue evidence="2">Whole embryos</tissue>
    </source>
</reference>
<gene>
    <name evidence="2" type="ORF">Bhyg_04541</name>
</gene>
<keyword evidence="3" id="KW-1185">Reference proteome</keyword>
<sequence length="109" mass="11533">MKAFEKKMRFFVLIFLVAAVMPMAMGVDIGKLLAAIGPLIKKAKCAAPCIAEAADNVKSCDNGPLKALCLSIDDIVQSSKGCLKKCGVGKKMTKSTAGFLKQLCDVAHN</sequence>
<name>A0A9Q0NFG0_9DIPT</name>
<evidence type="ECO:0000256" key="1">
    <source>
        <dbReference type="SAM" id="SignalP"/>
    </source>
</evidence>
<protein>
    <submittedName>
        <fullName evidence="2">Uncharacterized protein</fullName>
    </submittedName>
</protein>